<protein>
    <submittedName>
        <fullName evidence="3">Prephenate dehydrogenase</fullName>
        <ecNumber evidence="3">1.3.1.12</ecNumber>
    </submittedName>
</protein>
<dbReference type="GO" id="GO:0004665">
    <property type="term" value="F:prephenate dehydrogenase (NADP+) activity"/>
    <property type="evidence" value="ECO:0007669"/>
    <property type="project" value="InterPro"/>
</dbReference>
<accession>H8IA37</accession>
<keyword evidence="1 3" id="KW-0560">Oxidoreductase</keyword>
<dbReference type="InterPro" id="IPR036291">
    <property type="entry name" value="NAD(P)-bd_dom_sf"/>
</dbReference>
<dbReference type="STRING" id="1041930.Mtc_0332"/>
<dbReference type="RefSeq" id="WP_014404942.1">
    <property type="nucleotide sequence ID" value="NC_017034.1"/>
</dbReference>
<dbReference type="EC" id="1.3.1.12" evidence="3"/>
<dbReference type="Gene3D" id="3.40.50.720">
    <property type="entry name" value="NAD(P)-binding Rossmann-like Domain"/>
    <property type="match status" value="1"/>
</dbReference>
<dbReference type="InterPro" id="IPR046825">
    <property type="entry name" value="PDH_C"/>
</dbReference>
<dbReference type="GO" id="GO:0070403">
    <property type="term" value="F:NAD+ binding"/>
    <property type="evidence" value="ECO:0007669"/>
    <property type="project" value="InterPro"/>
</dbReference>
<dbReference type="OrthoDB" id="24743at2157"/>
<evidence type="ECO:0000313" key="3">
    <source>
        <dbReference type="EMBL" id="AFC99103.1"/>
    </source>
</evidence>
<proteinExistence type="predicted"/>
<dbReference type="SUPFAM" id="SSF48179">
    <property type="entry name" value="6-phosphogluconate dehydrogenase C-terminal domain-like"/>
    <property type="match status" value="1"/>
</dbReference>
<sequence>MPFKVLIIGGAGGMGRWCAGLFKNAGHDVYISSRRDASGVARSLGVGLASPQDAGDFDVVVLSVPMDVLEEVASDAAPRMRPGSLLMDLSSLKVKPLEAMLRHAPPGVEVIGTHPLFGPQSDFSGRTIVLVPTKRSVRWLPIIRPLFEEAGLNVLEATAERHDMNMAVVQGLTHFMYVAMGRALEKSQVNMEEASLFKTPVYGITKEMLGRVLSQSPELYALIQSSEHAREMRRAFIEACIELNSELEEGRLEDFIRDFKSAATYYGDTGGARERSERIIRDYGA</sequence>
<dbReference type="EMBL" id="CP003243">
    <property type="protein sequence ID" value="AFC99103.1"/>
    <property type="molecule type" value="Genomic_DNA"/>
</dbReference>
<dbReference type="SUPFAM" id="SSF51735">
    <property type="entry name" value="NAD(P)-binding Rossmann-fold domains"/>
    <property type="match status" value="1"/>
</dbReference>
<dbReference type="InterPro" id="IPR046826">
    <property type="entry name" value="PDH_N"/>
</dbReference>
<evidence type="ECO:0000256" key="1">
    <source>
        <dbReference type="ARBA" id="ARBA00023002"/>
    </source>
</evidence>
<name>H8IA37_METCZ</name>
<dbReference type="Proteomes" id="UP000005233">
    <property type="component" value="Chromosome"/>
</dbReference>
<keyword evidence="4" id="KW-1185">Reference proteome</keyword>
<dbReference type="PANTHER" id="PTHR21363">
    <property type="entry name" value="PREPHENATE DEHYDROGENASE"/>
    <property type="match status" value="1"/>
</dbReference>
<organism evidence="3 4">
    <name type="scientific">Methanocella conradii (strain DSM 24694 / JCM 17849 / CGMCC 1.5162 / HZ254)</name>
    <dbReference type="NCBI Taxonomy" id="1041930"/>
    <lineage>
        <taxon>Archaea</taxon>
        <taxon>Methanobacteriati</taxon>
        <taxon>Methanobacteriota</taxon>
        <taxon>Stenosarchaea group</taxon>
        <taxon>Methanomicrobia</taxon>
        <taxon>Methanocellales</taxon>
        <taxon>Methanocellaceae</taxon>
        <taxon>Methanocella</taxon>
    </lineage>
</organism>
<dbReference type="InterPro" id="IPR003099">
    <property type="entry name" value="Prephen_DH"/>
</dbReference>
<dbReference type="GO" id="GO:0008977">
    <property type="term" value="F:prephenate dehydrogenase (NAD+) activity"/>
    <property type="evidence" value="ECO:0007669"/>
    <property type="project" value="UniProtKB-EC"/>
</dbReference>
<dbReference type="HOGENOM" id="CLU_036672_1_1_2"/>
<evidence type="ECO:0000259" key="2">
    <source>
        <dbReference type="PROSITE" id="PS51176"/>
    </source>
</evidence>
<dbReference type="Gene3D" id="1.10.3660.10">
    <property type="entry name" value="6-phosphogluconate dehydrogenase C-terminal like domain"/>
    <property type="match status" value="1"/>
</dbReference>
<dbReference type="eggNOG" id="arCOG00245">
    <property type="taxonomic scope" value="Archaea"/>
</dbReference>
<dbReference type="Pfam" id="PF20463">
    <property type="entry name" value="PDH_C"/>
    <property type="match status" value="1"/>
</dbReference>
<dbReference type="PANTHER" id="PTHR21363:SF0">
    <property type="entry name" value="PREPHENATE DEHYDROGENASE [NADP(+)]"/>
    <property type="match status" value="1"/>
</dbReference>
<dbReference type="AlphaFoldDB" id="H8IA37"/>
<dbReference type="PROSITE" id="PS51176">
    <property type="entry name" value="PDH_ADH"/>
    <property type="match status" value="1"/>
</dbReference>
<dbReference type="KEGG" id="mez:Mtc_0332"/>
<dbReference type="GeneID" id="11970214"/>
<gene>
    <name evidence="3" type="primary">tyrA</name>
    <name evidence="3" type="ordered locus">Mtc_0332</name>
</gene>
<evidence type="ECO:0000313" key="4">
    <source>
        <dbReference type="Proteomes" id="UP000005233"/>
    </source>
</evidence>
<dbReference type="GO" id="GO:0006571">
    <property type="term" value="P:tyrosine biosynthetic process"/>
    <property type="evidence" value="ECO:0007669"/>
    <property type="project" value="InterPro"/>
</dbReference>
<feature type="domain" description="Prephenate/arogenate dehydrogenase" evidence="2">
    <location>
        <begin position="3"/>
        <end position="277"/>
    </location>
</feature>
<dbReference type="Pfam" id="PF02153">
    <property type="entry name" value="PDH_N"/>
    <property type="match status" value="1"/>
</dbReference>
<dbReference type="InterPro" id="IPR008927">
    <property type="entry name" value="6-PGluconate_DH-like_C_sf"/>
</dbReference>
<reference evidence="3 4" key="1">
    <citation type="journal article" date="2012" name="J. Bacteriol.">
        <title>Complete genome sequence of a thermophilic methanogen, Methanocella conradii HZ254, isolated from Chinese rice field soil.</title>
        <authorList>
            <person name="Lu Z."/>
            <person name="Lu Y."/>
        </authorList>
    </citation>
    <scope>NUCLEOTIDE SEQUENCE [LARGE SCALE GENOMIC DNA]</scope>
    <source>
        <strain evidence="4">DSM 24694 / JCM 17849 / CGMCC 1.5162 / HZ254</strain>
    </source>
</reference>
<dbReference type="InterPro" id="IPR050812">
    <property type="entry name" value="Preph/Arog_dehydrog"/>
</dbReference>